<gene>
    <name evidence="1" type="ORF">MYCFIDRAFT_208044</name>
</gene>
<evidence type="ECO:0000313" key="2">
    <source>
        <dbReference type="Proteomes" id="UP000016932"/>
    </source>
</evidence>
<proteinExistence type="predicted"/>
<dbReference type="Proteomes" id="UP000016932">
    <property type="component" value="Unassembled WGS sequence"/>
</dbReference>
<dbReference type="AlphaFoldDB" id="M2ZT24"/>
<organism evidence="1 2">
    <name type="scientific">Pseudocercospora fijiensis (strain CIRAD86)</name>
    <name type="common">Black leaf streak disease fungus</name>
    <name type="synonym">Mycosphaerella fijiensis</name>
    <dbReference type="NCBI Taxonomy" id="383855"/>
    <lineage>
        <taxon>Eukaryota</taxon>
        <taxon>Fungi</taxon>
        <taxon>Dikarya</taxon>
        <taxon>Ascomycota</taxon>
        <taxon>Pezizomycotina</taxon>
        <taxon>Dothideomycetes</taxon>
        <taxon>Dothideomycetidae</taxon>
        <taxon>Mycosphaerellales</taxon>
        <taxon>Mycosphaerellaceae</taxon>
        <taxon>Pseudocercospora</taxon>
    </lineage>
</organism>
<dbReference type="RefSeq" id="XP_007927586.1">
    <property type="nucleotide sequence ID" value="XM_007929395.1"/>
</dbReference>
<dbReference type="GeneID" id="19336640"/>
<keyword evidence="2" id="KW-1185">Reference proteome</keyword>
<reference evidence="1 2" key="1">
    <citation type="journal article" date="2012" name="PLoS Pathog.">
        <title>Diverse lifestyles and strategies of plant pathogenesis encoded in the genomes of eighteen Dothideomycetes fungi.</title>
        <authorList>
            <person name="Ohm R.A."/>
            <person name="Feau N."/>
            <person name="Henrissat B."/>
            <person name="Schoch C.L."/>
            <person name="Horwitz B.A."/>
            <person name="Barry K.W."/>
            <person name="Condon B.J."/>
            <person name="Copeland A.C."/>
            <person name="Dhillon B."/>
            <person name="Glaser F."/>
            <person name="Hesse C.N."/>
            <person name="Kosti I."/>
            <person name="LaButti K."/>
            <person name="Lindquist E.A."/>
            <person name="Lucas S."/>
            <person name="Salamov A.A."/>
            <person name="Bradshaw R.E."/>
            <person name="Ciuffetti L."/>
            <person name="Hamelin R.C."/>
            <person name="Kema G.H.J."/>
            <person name="Lawrence C."/>
            <person name="Scott J.A."/>
            <person name="Spatafora J.W."/>
            <person name="Turgeon B.G."/>
            <person name="de Wit P.J.G.M."/>
            <person name="Zhong S."/>
            <person name="Goodwin S.B."/>
            <person name="Grigoriev I.V."/>
        </authorList>
    </citation>
    <scope>NUCLEOTIDE SEQUENCE [LARGE SCALE GENOMIC DNA]</scope>
    <source>
        <strain evidence="1 2">CIRAD86</strain>
    </source>
</reference>
<sequence length="198" mass="22125">MRNLMRKYFSGRCQIQFSRRRLEMRASCPTDDTLLGAHCPDLAVPIPKRGVTTSRKAMVYVRRSGGRRAEGVGSLLSQRNPVNPNVPGSCTFVFPMKEDAIRLRYRNKAENLSADVWNGDESRAVRNRGISVLGGVTWSKSAKLCMEVRVPASGSSRSATSDNTLVHIFTEAHRTLPKYHGRQPRVRRTLTFSAFGVS</sequence>
<protein>
    <submittedName>
        <fullName evidence="1">Uncharacterized protein</fullName>
    </submittedName>
</protein>
<dbReference type="VEuPathDB" id="FungiDB:MYCFIDRAFT_208044"/>
<dbReference type="HOGENOM" id="CLU_1378685_0_0_1"/>
<evidence type="ECO:0000313" key="1">
    <source>
        <dbReference type="EMBL" id="EME82164.1"/>
    </source>
</evidence>
<name>M2ZT24_PSEFD</name>
<dbReference type="KEGG" id="pfj:MYCFIDRAFT_208044"/>
<accession>M2ZT24</accession>
<dbReference type="EMBL" id="KB446559">
    <property type="protein sequence ID" value="EME82164.1"/>
    <property type="molecule type" value="Genomic_DNA"/>
</dbReference>